<evidence type="ECO:0000256" key="1">
    <source>
        <dbReference type="ARBA" id="ARBA00004123"/>
    </source>
</evidence>
<gene>
    <name evidence="5" type="ORF">AXF42_Ash012584</name>
</gene>
<feature type="compositionally biased region" description="Polar residues" evidence="3">
    <location>
        <begin position="2115"/>
        <end position="2128"/>
    </location>
</feature>
<feature type="compositionally biased region" description="Basic and acidic residues" evidence="3">
    <location>
        <begin position="650"/>
        <end position="660"/>
    </location>
</feature>
<dbReference type="InterPro" id="IPR014002">
    <property type="entry name" value="Agenet_dom_plant"/>
</dbReference>
<feature type="region of interest" description="Disordered" evidence="3">
    <location>
        <begin position="2043"/>
        <end position="2071"/>
    </location>
</feature>
<evidence type="ECO:0000259" key="4">
    <source>
        <dbReference type="PROSITE" id="PS51666"/>
    </source>
</evidence>
<dbReference type="Pfam" id="PF05641">
    <property type="entry name" value="Agenet"/>
    <property type="match status" value="1"/>
</dbReference>
<feature type="region of interest" description="Disordered" evidence="3">
    <location>
        <begin position="1001"/>
        <end position="1039"/>
    </location>
</feature>
<dbReference type="EMBL" id="KZ454132">
    <property type="protein sequence ID" value="PKA46452.1"/>
    <property type="molecule type" value="Genomic_DNA"/>
</dbReference>
<dbReference type="GO" id="GO:0005524">
    <property type="term" value="F:ATP binding"/>
    <property type="evidence" value="ECO:0007669"/>
    <property type="project" value="InterPro"/>
</dbReference>
<feature type="compositionally biased region" description="Basic and acidic residues" evidence="3">
    <location>
        <begin position="2138"/>
        <end position="2156"/>
    </location>
</feature>
<sequence length="2218" mass="239882">MGCDENDFQSQNFQLAGEDNKFPSSLQSFSLPKFDLDEHLRFESLVEAEHLLGIQSQGSTWIDFSPGSGAIEFSSSAAESCSISRRNNVWSEATSSESVEMLLKSVGEDEMIKNKDVIMEVSANDVSYSMDNQVDFYVKEDDTNNSTIVETLPGHQDLVQDKRHENLLGVSENSKDFLPHLQCSSQGACTSPSNGKFSSSAKITTGDQSMEDEKVTYLYPIEKSSAADQILHEPDSYESKLCDALTTTVPHIGDSMMVFQNSESFISRSNQIAERIMVSHNSETRLCSDGGHEGDTEGRSGLRSDDSQSEKSLLMVRENKANSQFLDNSDALVVLNNKCGGYVSSDGILLTISNKSKTLKDNVRDYEISGKLEDKRRFAKKHKAYISGSTSDICSTSTAELSNSAEGCNRVSCIQPHNSMGDDLHEGTSEAFQSSVCHNRSGNPDSSKNAIDGNLQPDAEIVISSNADVGNATRVLNEPRALIHVAENQAIEIVKRNNYVVACNVTGKINADRPDVKPDAANDISKDECSLSFAKSDVEAKTSDSVSFRAHMHAAGMPATGSSEVHIPRLDASESKYSSLPCINQDGVNLDKVSNAIDKVDDLIRTNCHVTEDLSLFAKKLVQEELDSDPVLLDFEKSAYLHLTPHEDATNSDEFKKQKEPIGVSVSASDTNYSDEKDLLFSGDPASSLPTNNLVSVKASSKLASPDETLNSQLSQKIAGINLAIEQKEQSCSGGPDENRIQLSGRPRLSNSKINIEMEMVKGTSASSHCVEESLLNNQSECHQHTVLQPSPSVQRVDPSSCGSEIPCSLGNTVGNGSSSHGSSIDGKDMTIFSLETFSHMRTDSSIASDNTSKEYGIESSKAGTWIASPSNLEAQSGNPSSSAHDSDSPTVIVCNECPRDDPKKQEPSESPVNCDLGATSDKTLVSSAKDGFSHSVESSHHDLKRMVTKDEDGSFTIVVSKSENFPEKVANHEWKPFPSLQSLDISQMPKGDAQGCLEERKETDIPTITPVGGNSRNVSRISNEKKNGSRGKSKKEASVPIKSCGMDVKYLGATPKSSGTSSKDRQLVEIPEFFSVECNTAKKLSSSSVQTSCIPDLNSSSSLAYFNQPFTDAQQIQLRAQIFVYGALISGMPPDEACLTSAFGDTENGRTLWESLWRASVARLQNQNSPISGVETPLFRPVSREKDVQNKEQTTNVTKSSSIMDSTDVLSSRVSLPSPVWNTSSDGHTDFARGKLLDFSQAPFPLHPQSQSRQYIGINSPWLTQSPRPGPWFISSQNSALAETVHVTPLRDSGGSQAPTIQVVPPSVLMSTPGSTATTIIPALQTEMKRSTLARGSNKSTITTHTASTVIPALQTKMKKSTLACGNNKSTTVTHKARKRIKDLASAEPSLPLSQTLEEAGSASGVKNLQLPVSNMPLPSNPPVKALSESPVLSGSPRGSFPTHYQIIGGNNANQQKAIFSEETCKKIEQARLQAEDAAALAASTVKHSQSIWSQLAVQKNTGLVPDSDEKLASAAVAAALAASVAKAAAAAAKVASDAALNAKIMADESMSSVKSGSFAKNSETGMLDVGKKLGSLTPISILKSEDRLLGSGAVISAAREVARRRVESVSTAAKRAENLDALLKAAEFAAEAVAKAGTILAMGDPLPFTLGELVDAGPEGFWKTCQPASAQLLKPCLLHGEENALSSAKEHCRLAKQLDMPLPNKKEMHKTVGEGKLSPINEIHQQFEGEAEGAGNLTNTVLEGDHSFGYSSIQRGSIVEIMSDKDGLRGAWFSARVLDIKDNKAYVCFNDVSAEGELKEWIMLVSEGGKAPRIRTAPSSTSLKYEGTRKRRREHMGSYIWAVGDLVDAWMHDRWLEGTVAEMIPGDETKLTLHFPATGDKQAVHVWNLRPSLIWKDGQWIEWCHLRENSLKSPEEKRQRVGGIEVTTSSDVDNGVIGKHSKNVPIVESKNPKQGPLVLSAKDRIFSFGKNSKEQITSDALNTMRSGLQKEGSRVVIGVPKPGKRRKFIEVSKHYVAEKSQKINEGNDSIKFAKYLMPQTSRQLRSSSKVDTKGKKNGESKSSGGIKVDSLKDFQTSQAEKDNVLLTTKMETESHAIGQFPNDAEPTYVSAGESESSVQPAHTTALSMKKNVSRSETLKGKSTLDRTSRSESKMPENPGKAVSETTEPRRSNRRIQPTSRLLEGLQSSLIISKIPSIAHERKQHRGGSSSRGITHV</sequence>
<feature type="compositionally biased region" description="Polar residues" evidence="3">
    <location>
        <begin position="430"/>
        <end position="449"/>
    </location>
</feature>
<dbReference type="OrthoDB" id="433924at2759"/>
<dbReference type="GO" id="GO:0005634">
    <property type="term" value="C:nucleus"/>
    <property type="evidence" value="ECO:0007669"/>
    <property type="project" value="UniProtKB-SubCell"/>
</dbReference>
<protein>
    <recommendedName>
        <fullName evidence="4">QLQ domain-containing protein</fullName>
    </recommendedName>
</protein>
<organism evidence="5 6">
    <name type="scientific">Apostasia shenzhenica</name>
    <dbReference type="NCBI Taxonomy" id="1088818"/>
    <lineage>
        <taxon>Eukaryota</taxon>
        <taxon>Viridiplantae</taxon>
        <taxon>Streptophyta</taxon>
        <taxon>Embryophyta</taxon>
        <taxon>Tracheophyta</taxon>
        <taxon>Spermatophyta</taxon>
        <taxon>Magnoliopsida</taxon>
        <taxon>Liliopsida</taxon>
        <taxon>Asparagales</taxon>
        <taxon>Orchidaceae</taxon>
        <taxon>Apostasioideae</taxon>
        <taxon>Apostasia</taxon>
    </lineage>
</organism>
<dbReference type="PROSITE" id="PS51666">
    <property type="entry name" value="QLQ"/>
    <property type="match status" value="1"/>
</dbReference>
<feature type="region of interest" description="Disordered" evidence="3">
    <location>
        <begin position="425"/>
        <end position="453"/>
    </location>
</feature>
<feature type="region of interest" description="Disordered" evidence="3">
    <location>
        <begin position="2197"/>
        <end position="2218"/>
    </location>
</feature>
<evidence type="ECO:0000313" key="5">
    <source>
        <dbReference type="EMBL" id="PKA46452.1"/>
    </source>
</evidence>
<dbReference type="PANTHER" id="PTHR48429">
    <property type="entry name" value="AGENET DOMAIN-CONTAINING PROTEIN"/>
    <property type="match status" value="1"/>
</dbReference>
<dbReference type="SMART" id="SM00743">
    <property type="entry name" value="Agenet"/>
    <property type="match status" value="2"/>
</dbReference>
<dbReference type="Proteomes" id="UP000236161">
    <property type="component" value="Unassembled WGS sequence"/>
</dbReference>
<feature type="domain" description="QLQ" evidence="4">
    <location>
        <begin position="1110"/>
        <end position="1145"/>
    </location>
</feature>
<feature type="region of interest" description="Disordered" evidence="3">
    <location>
        <begin position="283"/>
        <end position="311"/>
    </location>
</feature>
<dbReference type="GO" id="GO:0006355">
    <property type="term" value="P:regulation of DNA-templated transcription"/>
    <property type="evidence" value="ECO:0007669"/>
    <property type="project" value="InterPro"/>
</dbReference>
<feature type="region of interest" description="Disordered" evidence="3">
    <location>
        <begin position="870"/>
        <end position="919"/>
    </location>
</feature>
<evidence type="ECO:0000256" key="3">
    <source>
        <dbReference type="SAM" id="MobiDB-lite"/>
    </source>
</evidence>
<reference evidence="5 6" key="1">
    <citation type="journal article" date="2017" name="Nature">
        <title>The Apostasia genome and the evolution of orchids.</title>
        <authorList>
            <person name="Zhang G.Q."/>
            <person name="Liu K.W."/>
            <person name="Li Z."/>
            <person name="Lohaus R."/>
            <person name="Hsiao Y.Y."/>
            <person name="Niu S.C."/>
            <person name="Wang J.Y."/>
            <person name="Lin Y.C."/>
            <person name="Xu Q."/>
            <person name="Chen L.J."/>
            <person name="Yoshida K."/>
            <person name="Fujiwara S."/>
            <person name="Wang Z.W."/>
            <person name="Zhang Y.Q."/>
            <person name="Mitsuda N."/>
            <person name="Wang M."/>
            <person name="Liu G.H."/>
            <person name="Pecoraro L."/>
            <person name="Huang H.X."/>
            <person name="Xiao X.J."/>
            <person name="Lin M."/>
            <person name="Wu X.Y."/>
            <person name="Wu W.L."/>
            <person name="Chen Y.Y."/>
            <person name="Chang S.B."/>
            <person name="Sakamoto S."/>
            <person name="Ohme-Takagi M."/>
            <person name="Yagi M."/>
            <person name="Zeng S.J."/>
            <person name="Shen C.Y."/>
            <person name="Yeh C.M."/>
            <person name="Luo Y.B."/>
            <person name="Tsai W.C."/>
            <person name="Van de Peer Y."/>
            <person name="Liu Z.J."/>
        </authorList>
    </citation>
    <scope>NUCLEOTIDE SEQUENCE [LARGE SCALE GENOMIC DNA]</scope>
    <source>
        <strain evidence="6">cv. Shenzhen</strain>
        <tissue evidence="5">Stem</tissue>
    </source>
</reference>
<feature type="compositionally biased region" description="Basic and acidic residues" evidence="3">
    <location>
        <begin position="898"/>
        <end position="908"/>
    </location>
</feature>
<feature type="compositionally biased region" description="Basic and acidic residues" evidence="3">
    <location>
        <begin position="290"/>
        <end position="309"/>
    </location>
</feature>
<keyword evidence="2" id="KW-0539">Nucleus</keyword>
<feature type="compositionally biased region" description="Polar residues" evidence="3">
    <location>
        <begin position="1013"/>
        <end position="1022"/>
    </location>
</feature>
<feature type="compositionally biased region" description="Polar residues" evidence="3">
    <location>
        <begin position="870"/>
        <end position="884"/>
    </location>
</feature>
<feature type="compositionally biased region" description="Polar residues" evidence="3">
    <location>
        <begin position="2208"/>
        <end position="2218"/>
    </location>
</feature>
<feature type="region of interest" description="Disordered" evidence="3">
    <location>
        <begin position="2097"/>
        <end position="2183"/>
    </location>
</feature>
<name>A0A2H9ZT31_9ASPA</name>
<dbReference type="PANTHER" id="PTHR48429:SF1">
    <property type="entry name" value="AGENET DOMAIN-CONTAINING PROTEIN"/>
    <property type="match status" value="1"/>
</dbReference>
<dbReference type="InterPro" id="IPR055274">
    <property type="entry name" value="SWO1"/>
</dbReference>
<dbReference type="InterPro" id="IPR014978">
    <property type="entry name" value="Gln-Leu-Gln_QLQ"/>
</dbReference>
<evidence type="ECO:0000313" key="6">
    <source>
        <dbReference type="Proteomes" id="UP000236161"/>
    </source>
</evidence>
<dbReference type="InterPro" id="IPR008395">
    <property type="entry name" value="Agenet-like_dom"/>
</dbReference>
<dbReference type="STRING" id="1088818.A0A2H9ZT31"/>
<keyword evidence="6" id="KW-1185">Reference proteome</keyword>
<comment type="subcellular location">
    <subcellularLocation>
        <location evidence="1">Nucleus</location>
    </subcellularLocation>
</comment>
<proteinExistence type="predicted"/>
<feature type="compositionally biased region" description="Basic and acidic residues" evidence="3">
    <location>
        <begin position="2050"/>
        <end position="2061"/>
    </location>
</feature>
<feature type="region of interest" description="Disordered" evidence="3">
    <location>
        <begin position="650"/>
        <end position="670"/>
    </location>
</feature>
<accession>A0A2H9ZT31</accession>
<evidence type="ECO:0000256" key="2">
    <source>
        <dbReference type="ARBA" id="ARBA00023242"/>
    </source>
</evidence>